<dbReference type="GeneTree" id="ENSGT00950000183029"/>
<dbReference type="InterPro" id="IPR031157">
    <property type="entry name" value="G_TR_CS"/>
</dbReference>
<organism evidence="5 6">
    <name type="scientific">Haplochromis burtoni</name>
    <name type="common">Burton's mouthbrooder</name>
    <name type="synonym">Chromis burtoni</name>
    <dbReference type="NCBI Taxonomy" id="8153"/>
    <lineage>
        <taxon>Eukaryota</taxon>
        <taxon>Metazoa</taxon>
        <taxon>Chordata</taxon>
        <taxon>Craniata</taxon>
        <taxon>Vertebrata</taxon>
        <taxon>Euteleostomi</taxon>
        <taxon>Actinopterygii</taxon>
        <taxon>Neopterygii</taxon>
        <taxon>Teleostei</taxon>
        <taxon>Neoteleostei</taxon>
        <taxon>Acanthomorphata</taxon>
        <taxon>Ovalentaria</taxon>
        <taxon>Cichlomorphae</taxon>
        <taxon>Cichliformes</taxon>
        <taxon>Cichlidae</taxon>
        <taxon>African cichlids</taxon>
        <taxon>Pseudocrenilabrinae</taxon>
        <taxon>Haplochromini</taxon>
        <taxon>Haplochromis</taxon>
    </lineage>
</organism>
<evidence type="ECO:0000313" key="5">
    <source>
        <dbReference type="Ensembl" id="ENSHBUP00000015180.1"/>
    </source>
</evidence>
<dbReference type="Pfam" id="PF00009">
    <property type="entry name" value="GTP_EFTU"/>
    <property type="match status" value="1"/>
</dbReference>
<evidence type="ECO:0000256" key="2">
    <source>
        <dbReference type="ARBA" id="ARBA00023134"/>
    </source>
</evidence>
<dbReference type="InterPro" id="IPR000795">
    <property type="entry name" value="T_Tr_GTP-bd_dom"/>
</dbReference>
<sequence length="156" mass="17629">MGKEKTHINIVVIGHVDSGKSTTTGHLIYKCGGIDKRTIEKFEKEAAEMGKGSFKYAWVLDKLKAERERGITIDIALWKFETSKYYCRRLLEESFSSLPLIFYTLDGLVQGLEDRAQGRRSHRHHPAGGPGLHHATFPPHRQTSASAPAGRLQDWR</sequence>
<dbReference type="PROSITE" id="PS51722">
    <property type="entry name" value="G_TR_2"/>
    <property type="match status" value="1"/>
</dbReference>
<evidence type="ECO:0000313" key="6">
    <source>
        <dbReference type="Proteomes" id="UP000264840"/>
    </source>
</evidence>
<dbReference type="FunFam" id="3.40.50.300:FF:001283">
    <property type="entry name" value="Eukaryotic translation elongation factor 1 alpha 1"/>
    <property type="match status" value="1"/>
</dbReference>
<dbReference type="Gene3D" id="3.40.50.300">
    <property type="entry name" value="P-loop containing nucleotide triphosphate hydrolases"/>
    <property type="match status" value="1"/>
</dbReference>
<dbReference type="GO" id="GO:0005525">
    <property type="term" value="F:GTP binding"/>
    <property type="evidence" value="ECO:0007669"/>
    <property type="project" value="UniProtKB-KW"/>
</dbReference>
<feature type="region of interest" description="Disordered" evidence="3">
    <location>
        <begin position="116"/>
        <end position="156"/>
    </location>
</feature>
<dbReference type="GO" id="GO:0003924">
    <property type="term" value="F:GTPase activity"/>
    <property type="evidence" value="ECO:0007669"/>
    <property type="project" value="InterPro"/>
</dbReference>
<dbReference type="InterPro" id="IPR027417">
    <property type="entry name" value="P-loop_NTPase"/>
</dbReference>
<keyword evidence="2" id="KW-0342">GTP-binding</keyword>
<dbReference type="Ensembl" id="ENSHBUT00000033732.1">
    <property type="protein sequence ID" value="ENSHBUP00000015180.1"/>
    <property type="gene ID" value="ENSHBUG00000017108.1"/>
</dbReference>
<evidence type="ECO:0000256" key="1">
    <source>
        <dbReference type="ARBA" id="ARBA00022741"/>
    </source>
</evidence>
<evidence type="ECO:0000256" key="3">
    <source>
        <dbReference type="SAM" id="MobiDB-lite"/>
    </source>
</evidence>
<dbReference type="InterPro" id="IPR050100">
    <property type="entry name" value="TRAFAC_GTPase_members"/>
</dbReference>
<reference evidence="5" key="2">
    <citation type="submission" date="2025-09" db="UniProtKB">
        <authorList>
            <consortium name="Ensembl"/>
        </authorList>
    </citation>
    <scope>IDENTIFICATION</scope>
</reference>
<dbReference type="SUPFAM" id="SSF52540">
    <property type="entry name" value="P-loop containing nucleoside triphosphate hydrolases"/>
    <property type="match status" value="1"/>
</dbReference>
<name>A0A3Q2VTE7_HAPBU</name>
<keyword evidence="6" id="KW-1185">Reference proteome</keyword>
<reference evidence="5" key="1">
    <citation type="submission" date="2025-08" db="UniProtKB">
        <authorList>
            <consortium name="Ensembl"/>
        </authorList>
    </citation>
    <scope>IDENTIFICATION</scope>
</reference>
<evidence type="ECO:0000259" key="4">
    <source>
        <dbReference type="PROSITE" id="PS51722"/>
    </source>
</evidence>
<protein>
    <submittedName>
        <fullName evidence="5">Elongation factor 1-alpha</fullName>
    </submittedName>
</protein>
<dbReference type="AlphaFoldDB" id="A0A3Q2VTE7"/>
<feature type="domain" description="Tr-type G" evidence="4">
    <location>
        <begin position="5"/>
        <end position="156"/>
    </location>
</feature>
<dbReference type="Proteomes" id="UP000264840">
    <property type="component" value="Unplaced"/>
</dbReference>
<proteinExistence type="predicted"/>
<dbReference type="PRINTS" id="PR00315">
    <property type="entry name" value="ELONGATNFCT"/>
</dbReference>
<keyword evidence="1" id="KW-0547">Nucleotide-binding</keyword>
<dbReference type="PANTHER" id="PTHR23115">
    <property type="entry name" value="TRANSLATION FACTOR"/>
    <property type="match status" value="1"/>
</dbReference>
<dbReference type="PROSITE" id="PS00301">
    <property type="entry name" value="G_TR_1"/>
    <property type="match status" value="1"/>
</dbReference>
<accession>A0A3Q2VTE7</accession>